<organism evidence="1 2">
    <name type="scientific">Lysobacter spongiicola DSM 21749</name>
    <dbReference type="NCBI Taxonomy" id="1122188"/>
    <lineage>
        <taxon>Bacteria</taxon>
        <taxon>Pseudomonadati</taxon>
        <taxon>Pseudomonadota</taxon>
        <taxon>Gammaproteobacteria</taxon>
        <taxon>Lysobacterales</taxon>
        <taxon>Lysobacteraceae</taxon>
        <taxon>Novilysobacter</taxon>
    </lineage>
</organism>
<evidence type="ECO:0000313" key="2">
    <source>
        <dbReference type="Proteomes" id="UP000190061"/>
    </source>
</evidence>
<dbReference type="Proteomes" id="UP000190061">
    <property type="component" value="Unassembled WGS sequence"/>
</dbReference>
<dbReference type="RefSeq" id="WP_078758600.1">
    <property type="nucleotide sequence ID" value="NZ_FUXP01000007.1"/>
</dbReference>
<dbReference type="GO" id="GO:0000502">
    <property type="term" value="C:proteasome complex"/>
    <property type="evidence" value="ECO:0007669"/>
    <property type="project" value="UniProtKB-KW"/>
</dbReference>
<keyword evidence="1" id="KW-0645">Protease</keyword>
<dbReference type="InterPro" id="IPR016545">
    <property type="entry name" value="UCP009120_prtse"/>
</dbReference>
<reference evidence="1 2" key="1">
    <citation type="submission" date="2017-02" db="EMBL/GenBank/DDBJ databases">
        <authorList>
            <person name="Peterson S.W."/>
        </authorList>
    </citation>
    <scope>NUCLEOTIDE SEQUENCE [LARGE SCALE GENOMIC DNA]</scope>
    <source>
        <strain evidence="1 2">DSM 21749</strain>
    </source>
</reference>
<dbReference type="OrthoDB" id="9786336at2"/>
<dbReference type="STRING" id="1122188.SAMN02745674_02033"/>
<keyword evidence="1" id="KW-0647">Proteasome</keyword>
<gene>
    <name evidence="1" type="ORF">SAMN02745674_02033</name>
</gene>
<evidence type="ECO:0000313" key="1">
    <source>
        <dbReference type="EMBL" id="SKA12238.1"/>
    </source>
</evidence>
<sequence>MTYCVGLLLDEGLVMLGDTRTNAGFDNISCFSKLQKFHQPGERLIATLTAGNLAISQAVLNLIQEGLPDPETGQVETIYTVPTMFRAAALVGEAVRRVHKTHGEAMKQQGVGFDVSIMLGGQIEGRTLRLFHVYAAGNFIEATTDTPYLQIGEHKYGKPMLDRAVTRGLGLSEGVKLALISMDSTLRSNLSVGMPLDLLVYRNDSIDGVVEQRIEEGDEYFSMMRERWSQALSEAHRQIPAPGWLSP</sequence>
<dbReference type="EMBL" id="FUXP01000007">
    <property type="protein sequence ID" value="SKA12238.1"/>
    <property type="molecule type" value="Genomic_DNA"/>
</dbReference>
<dbReference type="SUPFAM" id="SSF56235">
    <property type="entry name" value="N-terminal nucleophile aminohydrolases (Ntn hydrolases)"/>
    <property type="match status" value="1"/>
</dbReference>
<dbReference type="GO" id="GO:0008233">
    <property type="term" value="F:peptidase activity"/>
    <property type="evidence" value="ECO:0007669"/>
    <property type="project" value="UniProtKB-KW"/>
</dbReference>
<dbReference type="GO" id="GO:0006508">
    <property type="term" value="P:proteolysis"/>
    <property type="evidence" value="ECO:0007669"/>
    <property type="project" value="UniProtKB-KW"/>
</dbReference>
<protein>
    <submittedName>
        <fullName evidence="1">Putative proteasome-type protease</fullName>
    </submittedName>
</protein>
<dbReference type="InterPro" id="IPR029055">
    <property type="entry name" value="Ntn_hydrolases_N"/>
</dbReference>
<proteinExistence type="predicted"/>
<accession>A0A1T4R991</accession>
<dbReference type="PIRSF" id="PIRSF009120">
    <property type="entry name" value="UCP009120_prtse"/>
    <property type="match status" value="1"/>
</dbReference>
<dbReference type="Gene3D" id="3.60.20.10">
    <property type="entry name" value="Glutamine Phosphoribosylpyrophosphate, subunit 1, domain 1"/>
    <property type="match status" value="1"/>
</dbReference>
<keyword evidence="1" id="KW-0378">Hydrolase</keyword>
<name>A0A1T4R991_9GAMM</name>
<dbReference type="AlphaFoldDB" id="A0A1T4R991"/>
<keyword evidence="2" id="KW-1185">Reference proteome</keyword>